<evidence type="ECO:0000313" key="2">
    <source>
        <dbReference type="Proteomes" id="UP000824120"/>
    </source>
</evidence>
<protein>
    <submittedName>
        <fullName evidence="1">Uncharacterized protein</fullName>
    </submittedName>
</protein>
<comment type="caution">
    <text evidence="1">The sequence shown here is derived from an EMBL/GenBank/DDBJ whole genome shotgun (WGS) entry which is preliminary data.</text>
</comment>
<proteinExistence type="predicted"/>
<accession>A0A9J6B3U9</accession>
<dbReference type="OrthoDB" id="1302901at2759"/>
<evidence type="ECO:0000313" key="1">
    <source>
        <dbReference type="EMBL" id="KAG5631299.1"/>
    </source>
</evidence>
<gene>
    <name evidence="1" type="ORF">H5410_003016</name>
</gene>
<reference evidence="1 2" key="1">
    <citation type="submission" date="2020-09" db="EMBL/GenBank/DDBJ databases">
        <title>De no assembly of potato wild relative species, Solanum commersonii.</title>
        <authorList>
            <person name="Cho K."/>
        </authorList>
    </citation>
    <scope>NUCLEOTIDE SEQUENCE [LARGE SCALE GENOMIC DNA]</scope>
    <source>
        <strain evidence="1">LZ3.2</strain>
        <tissue evidence="1">Leaf</tissue>
    </source>
</reference>
<organism evidence="1 2">
    <name type="scientific">Solanum commersonii</name>
    <name type="common">Commerson's wild potato</name>
    <name type="synonym">Commerson's nightshade</name>
    <dbReference type="NCBI Taxonomy" id="4109"/>
    <lineage>
        <taxon>Eukaryota</taxon>
        <taxon>Viridiplantae</taxon>
        <taxon>Streptophyta</taxon>
        <taxon>Embryophyta</taxon>
        <taxon>Tracheophyta</taxon>
        <taxon>Spermatophyta</taxon>
        <taxon>Magnoliopsida</taxon>
        <taxon>eudicotyledons</taxon>
        <taxon>Gunneridae</taxon>
        <taxon>Pentapetalae</taxon>
        <taxon>asterids</taxon>
        <taxon>lamiids</taxon>
        <taxon>Solanales</taxon>
        <taxon>Solanaceae</taxon>
        <taxon>Solanoideae</taxon>
        <taxon>Solaneae</taxon>
        <taxon>Solanum</taxon>
    </lineage>
</organism>
<sequence>MEPFQEIRQIPHFKKRLGMAYANYNINGKIWLFVKEDIQVEVVSDSEQQLTIEMLFPSGHQMVSTLVYAKCTAAERLPLWEDMYAIGQNMNFP</sequence>
<dbReference type="Proteomes" id="UP000824120">
    <property type="component" value="Chromosome 1"/>
</dbReference>
<dbReference type="EMBL" id="JACXVP010000001">
    <property type="protein sequence ID" value="KAG5631299.1"/>
    <property type="molecule type" value="Genomic_DNA"/>
</dbReference>
<keyword evidence="2" id="KW-1185">Reference proteome</keyword>
<dbReference type="AlphaFoldDB" id="A0A9J6B3U9"/>
<name>A0A9J6B3U9_SOLCO</name>